<dbReference type="Proteomes" id="UP001500620">
    <property type="component" value="Unassembled WGS sequence"/>
</dbReference>
<sequence length="100" mass="11271">MRHVATPESVCMATFERVWRNIQAHAGEEFRTKTGLPFRYTVVGTSIVPDRTGYPLHVSQVRRAVDRWPVSGPGKLNDIVRGPSYLYALLADERIMAGSR</sequence>
<reference evidence="2" key="1">
    <citation type="journal article" date="2019" name="Int. J. Syst. Evol. Microbiol.">
        <title>The Global Catalogue of Microorganisms (GCM) 10K type strain sequencing project: providing services to taxonomists for standard genome sequencing and annotation.</title>
        <authorList>
            <consortium name="The Broad Institute Genomics Platform"/>
            <consortium name="The Broad Institute Genome Sequencing Center for Infectious Disease"/>
            <person name="Wu L."/>
            <person name="Ma J."/>
        </authorList>
    </citation>
    <scope>NUCLEOTIDE SEQUENCE [LARGE SCALE GENOMIC DNA]</scope>
    <source>
        <strain evidence="2">JCM 17441</strain>
    </source>
</reference>
<name>A0ABP8CTI5_9ACTN</name>
<accession>A0ABP8CTI5</accession>
<organism evidence="1 2">
    <name type="scientific">Dactylosporangium darangshiense</name>
    <dbReference type="NCBI Taxonomy" id="579108"/>
    <lineage>
        <taxon>Bacteria</taxon>
        <taxon>Bacillati</taxon>
        <taxon>Actinomycetota</taxon>
        <taxon>Actinomycetes</taxon>
        <taxon>Micromonosporales</taxon>
        <taxon>Micromonosporaceae</taxon>
        <taxon>Dactylosporangium</taxon>
    </lineage>
</organism>
<comment type="caution">
    <text evidence="1">The sequence shown here is derived from an EMBL/GenBank/DDBJ whole genome shotgun (WGS) entry which is preliminary data.</text>
</comment>
<evidence type="ECO:0000313" key="1">
    <source>
        <dbReference type="EMBL" id="GAA4243228.1"/>
    </source>
</evidence>
<proteinExistence type="predicted"/>
<protein>
    <submittedName>
        <fullName evidence="1">Uncharacterized protein</fullName>
    </submittedName>
</protein>
<gene>
    <name evidence="1" type="ORF">GCM10022255_001400</name>
</gene>
<dbReference type="EMBL" id="BAABAT010000001">
    <property type="protein sequence ID" value="GAA4243228.1"/>
    <property type="molecule type" value="Genomic_DNA"/>
</dbReference>
<keyword evidence="2" id="KW-1185">Reference proteome</keyword>
<evidence type="ECO:0000313" key="2">
    <source>
        <dbReference type="Proteomes" id="UP001500620"/>
    </source>
</evidence>